<dbReference type="PANTHER" id="PTHR46093">
    <property type="entry name" value="ACYL-COA-BINDING DOMAIN-CONTAINING PROTEIN 5"/>
    <property type="match status" value="1"/>
</dbReference>
<organism evidence="5">
    <name type="scientific">Lichtheimia ramosa</name>
    <dbReference type="NCBI Taxonomy" id="688394"/>
    <lineage>
        <taxon>Eukaryota</taxon>
        <taxon>Fungi</taxon>
        <taxon>Fungi incertae sedis</taxon>
        <taxon>Mucoromycota</taxon>
        <taxon>Mucoromycotina</taxon>
        <taxon>Mucoromycetes</taxon>
        <taxon>Mucorales</taxon>
        <taxon>Lichtheimiaceae</taxon>
        <taxon>Lichtheimia</taxon>
    </lineage>
</organism>
<dbReference type="AlphaFoldDB" id="A0A077WYS0"/>
<feature type="transmembrane region" description="Helical" evidence="4">
    <location>
        <begin position="425"/>
        <end position="446"/>
    </location>
</feature>
<keyword evidence="4" id="KW-0812">Transmembrane</keyword>
<evidence type="ECO:0000256" key="1">
    <source>
        <dbReference type="ARBA" id="ARBA00022441"/>
    </source>
</evidence>
<dbReference type="EMBL" id="LK023357">
    <property type="protein sequence ID" value="CDS12178.1"/>
    <property type="molecule type" value="Genomic_DNA"/>
</dbReference>
<reference evidence="5" key="1">
    <citation type="journal article" date="2014" name="Genome Announc.">
        <title>De novo whole-genome sequence and genome annotation of Lichtheimia ramosa.</title>
        <authorList>
            <person name="Linde J."/>
            <person name="Schwartze V."/>
            <person name="Binder U."/>
            <person name="Lass-Florl C."/>
            <person name="Voigt K."/>
            <person name="Horn F."/>
        </authorList>
    </citation>
    <scope>NUCLEOTIDE SEQUENCE</scope>
    <source>
        <strain evidence="5">JMRC FSU:6197</strain>
    </source>
</reference>
<feature type="region of interest" description="Disordered" evidence="3">
    <location>
        <begin position="793"/>
        <end position="817"/>
    </location>
</feature>
<feature type="compositionally biased region" description="Acidic residues" evidence="3">
    <location>
        <begin position="793"/>
        <end position="812"/>
    </location>
</feature>
<evidence type="ECO:0000313" key="5">
    <source>
        <dbReference type="EMBL" id="CDS12178.1"/>
    </source>
</evidence>
<dbReference type="Pfam" id="PF24681">
    <property type="entry name" value="Kelch_KLHDC2_KLHL20_DRC7"/>
    <property type="match status" value="1"/>
</dbReference>
<sequence length="871" mass="98927">MFAGQELRSTDRPIYGLSALTLNDTVYFYGGHYAVPPWDMEAMWKIPNTVSTSQFTQLATDPYASPALIYGSLVPCPLNNQLLYTFGGHHPETVDPALPPEPMRYYMLDMASLAWSPLQKVNSTTAQPLERYWHSTALYGNTAYIFGGMNITGPLDDYFWAYDFASDGWRSLLNTAAAQDIPARCGHTANMLSNGQMVILGGYVCVGNYTTNPITTKSLFPLNEAAIYDTIQGTWHNQRLTGSITPDSRTYHTAVTTSDDRIIICGGQDGVQQPFHTYLSSQGDTSAMTAILDTTQWTWSIPDASPYQPFPRSFAAASIVNGSKMVYGFGLNYHTIYDGLYIFDVDKGTWLPEDVLLHDASDSHSVVFKAGMAVLGICLGIILLFGCIWFYRRKRKAKGGFFGGIKRMIWHPRTGEPLWAELARLLFRLLFFGVFIAIVAIIVLQVRNSPIIDQKFYRHTDDYTIDVPDIRFCFDGWYPDQVKTMPFLRCATDFGDSCSQYIINITDSVRTGLDYYGEQLTCFLFRSSPDFRLGRTSDRSSSSSGSYLKFHYYGDHLPSNQSRIHVTFYNKYHDPNLPVYNIHDPYNLPDFHWYSKDENAAFQAAEQANLRTDNAFDLDTNSVSTGSYELSERQVIISDNVWNKYSGIGTARSVMHQIESQAMSEPSTAHYHSIPAPLGAFNVFPRRYEVAVFREQRAFTLLNAMGIIGGISGLLLGLQALLFGFRPRSPWGWVHRWSFGQMRRSLLHGLRSRFPQGANVPIVHPVHRRFSVVQREHQKQLKQQQRLKKIYDVDDEETKISDDDDDDDGSSGDEERGDRMARLEERLHVFELLFQAYYINDEVFRSLAYALKPADHPQQRKRQQQAQQKSS</sequence>
<keyword evidence="1" id="KW-0880">Kelch repeat</keyword>
<keyword evidence="2" id="KW-0677">Repeat</keyword>
<name>A0A077WYS0_9FUNG</name>
<keyword evidence="4" id="KW-1133">Transmembrane helix</keyword>
<evidence type="ECO:0000256" key="2">
    <source>
        <dbReference type="ARBA" id="ARBA00022737"/>
    </source>
</evidence>
<evidence type="ECO:0000256" key="3">
    <source>
        <dbReference type="SAM" id="MobiDB-lite"/>
    </source>
</evidence>
<accession>A0A077WYS0</accession>
<dbReference type="InterPro" id="IPR015915">
    <property type="entry name" value="Kelch-typ_b-propeller"/>
</dbReference>
<keyword evidence="4" id="KW-0472">Membrane</keyword>
<feature type="transmembrane region" description="Helical" evidence="4">
    <location>
        <begin position="701"/>
        <end position="725"/>
    </location>
</feature>
<evidence type="ECO:0000256" key="4">
    <source>
        <dbReference type="SAM" id="Phobius"/>
    </source>
</evidence>
<dbReference type="PANTHER" id="PTHR46093:SF18">
    <property type="entry name" value="FIBRONECTIN TYPE-III DOMAIN-CONTAINING PROTEIN"/>
    <property type="match status" value="1"/>
</dbReference>
<dbReference type="SUPFAM" id="SSF117281">
    <property type="entry name" value="Kelch motif"/>
    <property type="match status" value="1"/>
</dbReference>
<proteinExistence type="predicted"/>
<feature type="transmembrane region" description="Helical" evidence="4">
    <location>
        <begin position="370"/>
        <end position="391"/>
    </location>
</feature>
<dbReference type="Gene3D" id="2.120.10.80">
    <property type="entry name" value="Kelch-type beta propeller"/>
    <property type="match status" value="2"/>
</dbReference>
<protein>
    <submittedName>
        <fullName evidence="5">Uncharacterized protein</fullName>
    </submittedName>
</protein>
<dbReference type="OrthoDB" id="432528at2759"/>
<gene>
    <name evidence="5" type="ORF">LRAMOSA04373</name>
</gene>